<sequence>MASQTVTERLRELAETVGVSTGFWDWYGNWKHVEDTSLVAVLNSLGFSLSSEPSHGEIDEAFRHNEDLVWLAPLPPTTVCRQGNEAEIPVHVPHGMGVWCHVETEDGQHHELQQLDRWIPPRMVDGNLIGRATFKIPNWLPLGWHRIVARHEDGSECSSTLVVVPQRLSSRLDDGHKRWGVAAQLYSTRSSGSWGMGDTQDLADLAAIVARNGANFLQINPLHAPQPGFPQENSPYLPVSRRWASPLYIRPEAIDEYVHMDSKERGVVTRYAHASRSHEDIVDRDLSWKSKLKALRKIFELPRSISRQAQFERFCAQGGESLENFALWSALVFENGDIDLPERYASIDAPGVEQARQRLASEIEFWQWCQWIVFDQLIRAQEGARRLGMDMGIMSDLAVGVHSKGSEIWSMPDAFAPGMSVGAPPDMYSQQGQNWAQPPWSPRSLAQMGYAPLRDMLRSVLSYAGAVRIDHILGLFRLWWIPEGMGAQAGAYVSYDHEAMVGIVLLEAQRAGAVVIGEDLGTVEPWVRGYLNDRGILGTSVLWFEKDGGGWPLWPDHYRRSCLAAVTTHDLPPTLGYLEGAHTELRNELGLLVEDLDQVRDADRIERERMVSRLREGGFIHEDDPSEEELVLAMHAYLAASPALLLAVSLVDVVGEKLPQNLPGTNAEYPNWCVPLHAFNGKEVLIDDMAHCDRVKRFLTSVDRYIR</sequence>
<proteinExistence type="inferred from homology"/>
<comment type="similarity">
    <text evidence="2 10">Belongs to the disproportionating enzyme family.</text>
</comment>
<gene>
    <name evidence="12" type="primary">malQ</name>
    <name evidence="12" type="ORF">AOLFYP35_01263</name>
</gene>
<dbReference type="GO" id="GO:0004134">
    <property type="term" value="F:4-alpha-glucanotransferase activity"/>
    <property type="evidence" value="ECO:0007669"/>
    <property type="project" value="UniProtKB-EC"/>
</dbReference>
<keyword evidence="7 10" id="KW-0119">Carbohydrate metabolism</keyword>
<evidence type="ECO:0000256" key="5">
    <source>
        <dbReference type="ARBA" id="ARBA00022676"/>
    </source>
</evidence>
<comment type="catalytic activity">
    <reaction evidence="1 10">
        <text>Transfers a segment of a (1-&gt;4)-alpha-D-glucan to a new position in an acceptor, which may be glucose or a (1-&gt;4)-alpha-D-glucan.</text>
        <dbReference type="EC" id="2.4.1.25"/>
    </reaction>
</comment>
<feature type="domain" description="MalQ N-terminal beta-sandwich" evidence="11">
    <location>
        <begin position="74"/>
        <end position="165"/>
    </location>
</feature>
<evidence type="ECO:0000259" key="11">
    <source>
        <dbReference type="Pfam" id="PF21226"/>
    </source>
</evidence>
<accession>A0A6N2TG24</accession>
<name>A0A6N2TG24_9ACTO</name>
<evidence type="ECO:0000256" key="3">
    <source>
        <dbReference type="ARBA" id="ARBA00012560"/>
    </source>
</evidence>
<evidence type="ECO:0000256" key="4">
    <source>
        <dbReference type="ARBA" id="ARBA00020295"/>
    </source>
</evidence>
<evidence type="ECO:0000256" key="6">
    <source>
        <dbReference type="ARBA" id="ARBA00022679"/>
    </source>
</evidence>
<dbReference type="Pfam" id="PF02446">
    <property type="entry name" value="Glyco_hydro_77"/>
    <property type="match status" value="1"/>
</dbReference>
<keyword evidence="5 10" id="KW-0328">Glycosyltransferase</keyword>
<organism evidence="12">
    <name type="scientific">Schaalia odontolytica</name>
    <dbReference type="NCBI Taxonomy" id="1660"/>
    <lineage>
        <taxon>Bacteria</taxon>
        <taxon>Bacillati</taxon>
        <taxon>Actinomycetota</taxon>
        <taxon>Actinomycetes</taxon>
        <taxon>Actinomycetales</taxon>
        <taxon>Actinomycetaceae</taxon>
        <taxon>Schaalia</taxon>
    </lineage>
</organism>
<reference evidence="12" key="1">
    <citation type="submission" date="2019-11" db="EMBL/GenBank/DDBJ databases">
        <authorList>
            <person name="Feng L."/>
        </authorList>
    </citation>
    <scope>NUCLEOTIDE SEQUENCE</scope>
    <source>
        <strain evidence="12">AodontolyticusLFYP35</strain>
    </source>
</reference>
<evidence type="ECO:0000256" key="10">
    <source>
        <dbReference type="RuleBase" id="RU361207"/>
    </source>
</evidence>
<dbReference type="SUPFAM" id="SSF51445">
    <property type="entry name" value="(Trans)glycosidases"/>
    <property type="match status" value="1"/>
</dbReference>
<dbReference type="InterPro" id="IPR017853">
    <property type="entry name" value="GH"/>
</dbReference>
<dbReference type="NCBIfam" id="TIGR00217">
    <property type="entry name" value="malQ"/>
    <property type="match status" value="1"/>
</dbReference>
<dbReference type="EC" id="2.4.1.25" evidence="3 10"/>
<dbReference type="InterPro" id="IPR003385">
    <property type="entry name" value="Glyco_hydro_77"/>
</dbReference>
<dbReference type="EMBL" id="CACRSM010000002">
    <property type="protein sequence ID" value="VYT02596.1"/>
    <property type="molecule type" value="Genomic_DNA"/>
</dbReference>
<evidence type="ECO:0000256" key="9">
    <source>
        <dbReference type="ARBA" id="ARBA00031501"/>
    </source>
</evidence>
<evidence type="ECO:0000256" key="8">
    <source>
        <dbReference type="ARBA" id="ARBA00031423"/>
    </source>
</evidence>
<evidence type="ECO:0000256" key="2">
    <source>
        <dbReference type="ARBA" id="ARBA00005684"/>
    </source>
</evidence>
<dbReference type="PANTHER" id="PTHR32438:SF5">
    <property type="entry name" value="4-ALPHA-GLUCANOTRANSFERASE DPE1, CHLOROPLASTIC_AMYLOPLASTIC"/>
    <property type="match status" value="1"/>
</dbReference>
<dbReference type="Pfam" id="PF21226">
    <property type="entry name" value="MalQ_N"/>
    <property type="match status" value="1"/>
</dbReference>
<dbReference type="PANTHER" id="PTHR32438">
    <property type="entry name" value="4-ALPHA-GLUCANOTRANSFERASE DPE1, CHLOROPLASTIC/AMYLOPLASTIC"/>
    <property type="match status" value="1"/>
</dbReference>
<evidence type="ECO:0000256" key="7">
    <source>
        <dbReference type="ARBA" id="ARBA00023277"/>
    </source>
</evidence>
<dbReference type="InterPro" id="IPR048458">
    <property type="entry name" value="MalQ_N"/>
</dbReference>
<evidence type="ECO:0000256" key="1">
    <source>
        <dbReference type="ARBA" id="ARBA00000439"/>
    </source>
</evidence>
<keyword evidence="6 10" id="KW-0808">Transferase</keyword>
<dbReference type="GO" id="GO:0005975">
    <property type="term" value="P:carbohydrate metabolic process"/>
    <property type="evidence" value="ECO:0007669"/>
    <property type="project" value="InterPro"/>
</dbReference>
<protein>
    <recommendedName>
        <fullName evidence="4 10">4-alpha-glucanotransferase</fullName>
        <ecNumber evidence="3 10">2.4.1.25</ecNumber>
    </recommendedName>
    <alternativeName>
        <fullName evidence="8 10">Amylomaltase</fullName>
    </alternativeName>
    <alternativeName>
        <fullName evidence="9 10">Disproportionating enzyme</fullName>
    </alternativeName>
</protein>
<evidence type="ECO:0000313" key="12">
    <source>
        <dbReference type="EMBL" id="VYT02596.1"/>
    </source>
</evidence>
<dbReference type="Gene3D" id="3.20.20.80">
    <property type="entry name" value="Glycosidases"/>
    <property type="match status" value="1"/>
</dbReference>
<dbReference type="AlphaFoldDB" id="A0A6N2TG24"/>